<evidence type="ECO:0000313" key="3">
    <source>
        <dbReference type="Proteomes" id="UP000199352"/>
    </source>
</evidence>
<dbReference type="STRING" id="402600.SAMN05216188_101480"/>
<protein>
    <submittedName>
        <fullName evidence="2">Uncharacterized protein</fullName>
    </submittedName>
</protein>
<reference evidence="3" key="1">
    <citation type="submission" date="2016-10" db="EMBL/GenBank/DDBJ databases">
        <authorList>
            <person name="Varghese N."/>
            <person name="Submissions S."/>
        </authorList>
    </citation>
    <scope>NUCLEOTIDE SEQUENCE [LARGE SCALE GENOMIC DNA]</scope>
    <source>
        <strain evidence="3">CGMCC 4.3525</strain>
    </source>
</reference>
<feature type="transmembrane region" description="Helical" evidence="1">
    <location>
        <begin position="45"/>
        <end position="62"/>
    </location>
</feature>
<dbReference type="Proteomes" id="UP000199352">
    <property type="component" value="Unassembled WGS sequence"/>
</dbReference>
<proteinExistence type="predicted"/>
<keyword evidence="3" id="KW-1185">Reference proteome</keyword>
<feature type="transmembrane region" description="Helical" evidence="1">
    <location>
        <begin position="21"/>
        <end position="39"/>
    </location>
</feature>
<keyword evidence="1" id="KW-0472">Membrane</keyword>
<dbReference type="AlphaFoldDB" id="A0A1H9AP74"/>
<evidence type="ECO:0000256" key="1">
    <source>
        <dbReference type="SAM" id="Phobius"/>
    </source>
</evidence>
<keyword evidence="1" id="KW-1133">Transmembrane helix</keyword>
<dbReference type="RefSeq" id="WP_177220895.1">
    <property type="nucleotide sequence ID" value="NZ_FOFR01000001.1"/>
</dbReference>
<accession>A0A1H9AP74</accession>
<organism evidence="2 3">
    <name type="scientific">Lentzea xinjiangensis</name>
    <dbReference type="NCBI Taxonomy" id="402600"/>
    <lineage>
        <taxon>Bacteria</taxon>
        <taxon>Bacillati</taxon>
        <taxon>Actinomycetota</taxon>
        <taxon>Actinomycetes</taxon>
        <taxon>Pseudonocardiales</taxon>
        <taxon>Pseudonocardiaceae</taxon>
        <taxon>Lentzea</taxon>
    </lineage>
</organism>
<keyword evidence="1" id="KW-0812">Transmembrane</keyword>
<gene>
    <name evidence="2" type="ORF">SAMN05216188_101480</name>
</gene>
<sequence length="88" mass="9265">MTPTPPTGAAHARRRCSTSGTGIVVLAVTAFVFTGWMIAYGYSPVIAVATASALLAVTATVSRSRPFSARFGPLPPANPVVFWQDDQR</sequence>
<name>A0A1H9AP74_9PSEU</name>
<dbReference type="EMBL" id="FOFR01000001">
    <property type="protein sequence ID" value="SEP78574.1"/>
    <property type="molecule type" value="Genomic_DNA"/>
</dbReference>
<evidence type="ECO:0000313" key="2">
    <source>
        <dbReference type="EMBL" id="SEP78574.1"/>
    </source>
</evidence>